<feature type="non-terminal residue" evidence="6">
    <location>
        <position position="110"/>
    </location>
</feature>
<evidence type="ECO:0000256" key="2">
    <source>
        <dbReference type="ARBA" id="ARBA00022741"/>
    </source>
</evidence>
<dbReference type="GO" id="GO:0005524">
    <property type="term" value="F:ATP binding"/>
    <property type="evidence" value="ECO:0007669"/>
    <property type="project" value="UniProtKB-KW"/>
</dbReference>
<organism evidence="6 7">
    <name type="scientific">Taxus chinensis</name>
    <name type="common">Chinese yew</name>
    <name type="synonym">Taxus wallichiana var. chinensis</name>
    <dbReference type="NCBI Taxonomy" id="29808"/>
    <lineage>
        <taxon>Eukaryota</taxon>
        <taxon>Viridiplantae</taxon>
        <taxon>Streptophyta</taxon>
        <taxon>Embryophyta</taxon>
        <taxon>Tracheophyta</taxon>
        <taxon>Spermatophyta</taxon>
        <taxon>Pinopsida</taxon>
        <taxon>Pinidae</taxon>
        <taxon>Conifers II</taxon>
        <taxon>Cupressales</taxon>
        <taxon>Taxaceae</taxon>
        <taxon>Taxus</taxon>
    </lineage>
</organism>
<protein>
    <recommendedName>
        <fullName evidence="5">GHMP kinase C-terminal domain-containing protein</fullName>
    </recommendedName>
</protein>
<dbReference type="Pfam" id="PF08544">
    <property type="entry name" value="GHMP_kinases_C"/>
    <property type="match status" value="1"/>
</dbReference>
<sequence length="110" mass="11275">MKDHILNSSHEATLVAIVLQGDPCLLGSALSSDSIIEPKRGPLIPGMVAVKAATLRAGAFGCTISGAGPTAVAVTDTIEKGKIIAEAMVGMFLMKGKLKASASIEKLDRT</sequence>
<accession>A0AA38GJ77</accession>
<name>A0AA38GJ77_TAXCH</name>
<dbReference type="PANTHER" id="PTHR20861">
    <property type="entry name" value="HOMOSERINE/4-DIPHOSPHOCYTIDYL-2-C-METHYL-D-ERYTHRITOL KINASE"/>
    <property type="match status" value="1"/>
</dbReference>
<evidence type="ECO:0000313" key="6">
    <source>
        <dbReference type="EMBL" id="KAH9324864.1"/>
    </source>
</evidence>
<evidence type="ECO:0000256" key="3">
    <source>
        <dbReference type="ARBA" id="ARBA00022777"/>
    </source>
</evidence>
<dbReference type="InterPro" id="IPR013750">
    <property type="entry name" value="GHMP_kinase_C_dom"/>
</dbReference>
<evidence type="ECO:0000256" key="1">
    <source>
        <dbReference type="ARBA" id="ARBA00022679"/>
    </source>
</evidence>
<evidence type="ECO:0000259" key="5">
    <source>
        <dbReference type="Pfam" id="PF08544"/>
    </source>
</evidence>
<evidence type="ECO:0000256" key="4">
    <source>
        <dbReference type="ARBA" id="ARBA00022840"/>
    </source>
</evidence>
<dbReference type="GO" id="GO:0016301">
    <property type="term" value="F:kinase activity"/>
    <property type="evidence" value="ECO:0007669"/>
    <property type="project" value="UniProtKB-KW"/>
</dbReference>
<dbReference type="PANTHER" id="PTHR20861:SF1">
    <property type="entry name" value="HOMOSERINE KINASE"/>
    <property type="match status" value="1"/>
</dbReference>
<dbReference type="AlphaFoldDB" id="A0AA38GJ77"/>
<keyword evidence="2" id="KW-0547">Nucleotide-binding</keyword>
<gene>
    <name evidence="6" type="ORF">KI387_005042</name>
</gene>
<dbReference type="EMBL" id="JAHRHJ020000002">
    <property type="protein sequence ID" value="KAH9324864.1"/>
    <property type="molecule type" value="Genomic_DNA"/>
</dbReference>
<dbReference type="SUPFAM" id="SSF55060">
    <property type="entry name" value="GHMP Kinase, C-terminal domain"/>
    <property type="match status" value="1"/>
</dbReference>
<dbReference type="Gene3D" id="3.30.70.890">
    <property type="entry name" value="GHMP kinase, C-terminal domain"/>
    <property type="match status" value="1"/>
</dbReference>
<keyword evidence="4" id="KW-0067">ATP-binding</keyword>
<comment type="caution">
    <text evidence="6">The sequence shown here is derived from an EMBL/GenBank/DDBJ whole genome shotgun (WGS) entry which is preliminary data.</text>
</comment>
<keyword evidence="3" id="KW-0418">Kinase</keyword>
<evidence type="ECO:0000313" key="7">
    <source>
        <dbReference type="Proteomes" id="UP000824469"/>
    </source>
</evidence>
<reference evidence="6 7" key="1">
    <citation type="journal article" date="2021" name="Nat. Plants">
        <title>The Taxus genome provides insights into paclitaxel biosynthesis.</title>
        <authorList>
            <person name="Xiong X."/>
            <person name="Gou J."/>
            <person name="Liao Q."/>
            <person name="Li Y."/>
            <person name="Zhou Q."/>
            <person name="Bi G."/>
            <person name="Li C."/>
            <person name="Du R."/>
            <person name="Wang X."/>
            <person name="Sun T."/>
            <person name="Guo L."/>
            <person name="Liang H."/>
            <person name="Lu P."/>
            <person name="Wu Y."/>
            <person name="Zhang Z."/>
            <person name="Ro D.K."/>
            <person name="Shang Y."/>
            <person name="Huang S."/>
            <person name="Yan J."/>
        </authorList>
    </citation>
    <scope>NUCLEOTIDE SEQUENCE [LARGE SCALE GENOMIC DNA]</scope>
    <source>
        <strain evidence="6">Ta-2019</strain>
    </source>
</reference>
<keyword evidence="1" id="KW-0808">Transferase</keyword>
<dbReference type="Proteomes" id="UP000824469">
    <property type="component" value="Unassembled WGS sequence"/>
</dbReference>
<dbReference type="InterPro" id="IPR036554">
    <property type="entry name" value="GHMP_kinase_C_sf"/>
</dbReference>
<proteinExistence type="predicted"/>
<feature type="domain" description="GHMP kinase C-terminal" evidence="5">
    <location>
        <begin position="19"/>
        <end position="88"/>
    </location>
</feature>
<dbReference type="OMA" id="LLPWHTQ"/>
<keyword evidence="7" id="KW-1185">Reference proteome</keyword>